<dbReference type="AlphaFoldDB" id="A0A518H0N8"/>
<dbReference type="SUPFAM" id="SSF50998">
    <property type="entry name" value="Quinoprotein alcohol dehydrogenase-like"/>
    <property type="match status" value="2"/>
</dbReference>
<dbReference type="Gene3D" id="2.130.10.10">
    <property type="entry name" value="YVTN repeat-like/Quinoprotein amine dehydrogenase"/>
    <property type="match status" value="5"/>
</dbReference>
<evidence type="ECO:0000256" key="2">
    <source>
        <dbReference type="ARBA" id="ARBA00022737"/>
    </source>
</evidence>
<organism evidence="4 5">
    <name type="scientific">Tautonia plasticadhaerens</name>
    <dbReference type="NCBI Taxonomy" id="2527974"/>
    <lineage>
        <taxon>Bacteria</taxon>
        <taxon>Pseudomonadati</taxon>
        <taxon>Planctomycetota</taxon>
        <taxon>Planctomycetia</taxon>
        <taxon>Isosphaerales</taxon>
        <taxon>Isosphaeraceae</taxon>
        <taxon>Tautonia</taxon>
    </lineage>
</organism>
<dbReference type="PROSITE" id="PS50294">
    <property type="entry name" value="WD_REPEATS_REGION"/>
    <property type="match status" value="3"/>
</dbReference>
<protein>
    <submittedName>
        <fullName evidence="4">Translocation protein TolB</fullName>
    </submittedName>
</protein>
<dbReference type="InterPro" id="IPR011047">
    <property type="entry name" value="Quinoprotein_ADH-like_sf"/>
</dbReference>
<dbReference type="InterPro" id="IPR001680">
    <property type="entry name" value="WD40_rpt"/>
</dbReference>
<reference evidence="4 5" key="1">
    <citation type="submission" date="2019-02" db="EMBL/GenBank/DDBJ databases">
        <title>Deep-cultivation of Planctomycetes and their phenomic and genomic characterization uncovers novel biology.</title>
        <authorList>
            <person name="Wiegand S."/>
            <person name="Jogler M."/>
            <person name="Boedeker C."/>
            <person name="Pinto D."/>
            <person name="Vollmers J."/>
            <person name="Rivas-Marin E."/>
            <person name="Kohn T."/>
            <person name="Peeters S.H."/>
            <person name="Heuer A."/>
            <person name="Rast P."/>
            <person name="Oberbeckmann S."/>
            <person name="Bunk B."/>
            <person name="Jeske O."/>
            <person name="Meyerdierks A."/>
            <person name="Storesund J.E."/>
            <person name="Kallscheuer N."/>
            <person name="Luecker S."/>
            <person name="Lage O.M."/>
            <person name="Pohl T."/>
            <person name="Merkel B.J."/>
            <person name="Hornburger P."/>
            <person name="Mueller R.-W."/>
            <person name="Bruemmer F."/>
            <person name="Labrenz M."/>
            <person name="Spormann A.M."/>
            <person name="Op den Camp H."/>
            <person name="Overmann J."/>
            <person name="Amann R."/>
            <person name="Jetten M.S.M."/>
            <person name="Mascher T."/>
            <person name="Medema M.H."/>
            <person name="Devos D.P."/>
            <person name="Kaster A.-K."/>
            <person name="Ovreas L."/>
            <person name="Rohde M."/>
            <person name="Galperin M.Y."/>
            <person name="Jogler C."/>
        </authorList>
    </citation>
    <scope>NUCLEOTIDE SEQUENCE [LARGE SCALE GENOMIC DNA]</scope>
    <source>
        <strain evidence="4 5">ElP</strain>
    </source>
</reference>
<dbReference type="RefSeq" id="WP_145269271.1">
    <property type="nucleotide sequence ID" value="NZ_CP036426.1"/>
</dbReference>
<dbReference type="PANTHER" id="PTHR19879">
    <property type="entry name" value="TRANSCRIPTION INITIATION FACTOR TFIID"/>
    <property type="match status" value="1"/>
</dbReference>
<evidence type="ECO:0000256" key="1">
    <source>
        <dbReference type="ARBA" id="ARBA00022574"/>
    </source>
</evidence>
<keyword evidence="1 3" id="KW-0853">WD repeat</keyword>
<accession>A0A518H0N8</accession>
<dbReference type="OrthoDB" id="434800at2"/>
<feature type="repeat" description="WD" evidence="3">
    <location>
        <begin position="496"/>
        <end position="537"/>
    </location>
</feature>
<sequence>MRSGIARPALALGLIALGLIALTGGSPEEPPTPKLVLQTPPAAGVNSVAVSPDGSIVAGAANEGGVRLYDAKTGVLLRAIGEVGDRSVSFSPDGRSLAAGGFHMDKLVGIYDVQTGRRLRTLTGHTEWETDACTFSPDGTMLASTGTDRQILVWDLATGNLRHRLADQPFRATTLAFSPDGATLACGGDKTVRLWDMRTGQLGRTLTGHRDWVCTVAFSPDGTTLASGSCDWSFHRGHDWPRPAWRGTERCEWRLWDAASGDLKRAEAESGRFLSLAFAPDGTSLACGIGAEVRLYDLASEVPGRVVTSHHHGVTSVAFAPDGDAIISGSHDHTIKRTSLATGREQWHTPGAFEQVNSVVLTEDGALLATGSSDGRFALGVREAGAEGIGPGAVRLWDARKGRLIRRLGAPADQIMAVALAPDGHRVAAGGGSPDGKGVVRVWDVATGEHAWSAGDHAAEVLAVAFAPDGATLAGADADGLIQLRDPRTGTVSRTLSGHTRGATSLAFSADGTALACGAGDGTTHLWEVRSGRRVRSFRPEASQAGAITGDRPMTCVAISRDGSTLATCTAGVNQNFAEPVRLWDVRTGELRRTFSDPAVSGRPMALSPDGAILATGGKTVRLWDARTGEPLRQLYGHLKRTQSLAFSADGRLVVSGGSYGTTNAWEVASGRHLVTLFAFPERRGDTVDEEWLAYHPDGYYDGSPGVGRLLSWRVGDELLPPESLGPHLNRPDRLESALNLRAPGTDLP</sequence>
<feature type="repeat" description="WD" evidence="3">
    <location>
        <begin position="635"/>
        <end position="676"/>
    </location>
</feature>
<dbReference type="PANTHER" id="PTHR19879:SF9">
    <property type="entry name" value="TRANSCRIPTION INITIATION FACTOR TFIID SUBUNIT 5"/>
    <property type="match status" value="1"/>
</dbReference>
<dbReference type="EMBL" id="CP036426">
    <property type="protein sequence ID" value="QDV34410.1"/>
    <property type="molecule type" value="Genomic_DNA"/>
</dbReference>
<feature type="repeat" description="WD" evidence="3">
    <location>
        <begin position="206"/>
        <end position="231"/>
    </location>
</feature>
<dbReference type="KEGG" id="tpla:ElP_22960"/>
<dbReference type="InterPro" id="IPR015943">
    <property type="entry name" value="WD40/YVTN_repeat-like_dom_sf"/>
</dbReference>
<feature type="repeat" description="WD" evidence="3">
    <location>
        <begin position="307"/>
        <end position="336"/>
    </location>
</feature>
<gene>
    <name evidence="4" type="ORF">ElP_22960</name>
</gene>
<evidence type="ECO:0000256" key="3">
    <source>
        <dbReference type="PROSITE-ProRule" id="PRU00221"/>
    </source>
</evidence>
<dbReference type="PROSITE" id="PS00678">
    <property type="entry name" value="WD_REPEATS_1"/>
    <property type="match status" value="2"/>
</dbReference>
<dbReference type="SMART" id="SM00320">
    <property type="entry name" value="WD40"/>
    <property type="match status" value="14"/>
</dbReference>
<dbReference type="CDD" id="cd00200">
    <property type="entry name" value="WD40"/>
    <property type="match status" value="2"/>
</dbReference>
<feature type="repeat" description="WD" evidence="3">
    <location>
        <begin position="135"/>
        <end position="164"/>
    </location>
</feature>
<evidence type="ECO:0000313" key="4">
    <source>
        <dbReference type="EMBL" id="QDV34410.1"/>
    </source>
</evidence>
<dbReference type="Proteomes" id="UP000317835">
    <property type="component" value="Chromosome"/>
</dbReference>
<dbReference type="PROSITE" id="PS50082">
    <property type="entry name" value="WD_REPEATS_2"/>
    <property type="match status" value="7"/>
</dbReference>
<keyword evidence="2" id="KW-0677">Repeat</keyword>
<feature type="repeat" description="WD" evidence="3">
    <location>
        <begin position="165"/>
        <end position="205"/>
    </location>
</feature>
<dbReference type="Pfam" id="PF00400">
    <property type="entry name" value="WD40"/>
    <property type="match status" value="9"/>
</dbReference>
<name>A0A518H0N8_9BACT</name>
<feature type="repeat" description="WD" evidence="3">
    <location>
        <begin position="454"/>
        <end position="495"/>
    </location>
</feature>
<evidence type="ECO:0000313" key="5">
    <source>
        <dbReference type="Proteomes" id="UP000317835"/>
    </source>
</evidence>
<keyword evidence="5" id="KW-1185">Reference proteome</keyword>
<proteinExistence type="predicted"/>
<dbReference type="InterPro" id="IPR019775">
    <property type="entry name" value="WD40_repeat_CS"/>
</dbReference>